<comment type="caution">
    <text evidence="6">The sequence shown here is derived from an EMBL/GenBank/DDBJ whole genome shotgun (WGS) entry which is preliminary data.</text>
</comment>
<dbReference type="EMBL" id="PPSX01000026">
    <property type="protein sequence ID" value="RZQ53472.1"/>
    <property type="molecule type" value="Genomic_DNA"/>
</dbReference>
<dbReference type="InterPro" id="IPR007452">
    <property type="entry name" value="TamB_C"/>
</dbReference>
<comment type="subcellular location">
    <subcellularLocation>
        <location evidence="1">Membrane</location>
        <topology evidence="1">Single-pass membrane protein</topology>
    </subcellularLocation>
</comment>
<dbReference type="GO" id="GO:0097347">
    <property type="term" value="C:TAM protein secretion complex"/>
    <property type="evidence" value="ECO:0007669"/>
    <property type="project" value="TreeGrafter"/>
</dbReference>
<keyword evidence="4" id="KW-0472">Membrane</keyword>
<dbReference type="AlphaFoldDB" id="A0A4Q7INV9"/>
<sequence length="1230" mass="134735">MVTSSKIKKIINGFVAAFILLTCLFFTSVGHQSLLWLANKSTDGLEITLEQGRLLSGERIDITWQSETLAVTLTNFRPQLNWFTCATVCLDIIADKLDVKVTQQDLAAKIEPEVNKDINEDNKHSLGLPLDLGLAQVKVKEFQFQQGALSVQISNIKSSASIIDNIVKLENTFISHIHIIDKQKKENTNQVLTELAALPEIILPPGLDIEVTRLGVNTFTFETATGSQVFTHFVVGSKLTSEQLEWQDLYFEHGPYIVRSFGVLNSDQLLGPLNSIRSVTTLTTSEDLMRLHLKGKLSALDIAVILQGKKSASLSGKVNFTKTNWPFELSASVYDLPFSYNIRGKNYDAEMDEAQIRLSGQANEYHLNLDVTANQKELTELSARVAGKGSLTAINEITGRLTASEGNAQITAKVDWLYGLEAKLQLAMDELPLFFIDNSSFLSGSMAVEATQVSSGWQIDIPDVDVDGSISQLPLALDASFKLNEQLFGEVDKFKLQLGKSYIELAGSLQKQLDLTGTLKVTHQQNELLPFDVNAHGKLNIAGPHHQPNINLTADIPYFQSEGVNLKGATLATHVDLSKQWQTDMQLKINALSVAKQHFNQVQLDLTGDQQAHKLNIATEGDVQAELSLLGQFVNQVWQGKVSSGHINYQTHSATLNSQSEIKFADATQWQTGKLCGSLDQAPWCIEAKQAGEIGHFDGHINDFDLASIKAFLPKQLNLIGEASLESNLSWIKNKLTSLKAKAGITDIEIKHSDTSVPVEYIEVNLSGDEQKIAGDWLLSSTLIGLVSGQLAANVEDNRIHTPTASIKLDDLALKPLGDLANRFLPQPVNIAGQVSTELLLSGDMKPPDIEGQIDLKEFAIAQSALPLSFVDSAVSVEFKGQSARLNGALNTDKQGQLDLKGILDWQQELSADISVSGKQVSITPQQGMSFSVSPELSLAYRDAHLSLTGRVDIPQGRIKISQLPEQVVAVSDDQVIVDLPTDTQTNLPFNYTLDLEVALQDDFRVYAFGLDSYVFGQISLDKTPDTPLLASGEFALREGVYKALGQDLLIQQGQVGFNGPLSRPYLNVRAIRNPEVTADDVIAGIELTGSASNPSLNIFSQPAMDQAHALSYLLNGQPLEQSENNNNALLSQMLLAQSINFSESFINKAGKKFGIEDVSVSAKGSGDDTQVELSGYITPSVQVSYRVGVFEAMNEIAIRYRVFTKLYIEATSGLYDSIDLLYQFDWDPE</sequence>
<dbReference type="GO" id="GO:0005886">
    <property type="term" value="C:plasma membrane"/>
    <property type="evidence" value="ECO:0007669"/>
    <property type="project" value="InterPro"/>
</dbReference>
<dbReference type="Proteomes" id="UP000291338">
    <property type="component" value="Unassembled WGS sequence"/>
</dbReference>
<feature type="domain" description="Translocation and assembly module TamB C-terminal" evidence="5">
    <location>
        <begin position="893"/>
        <end position="1227"/>
    </location>
</feature>
<evidence type="ECO:0000313" key="7">
    <source>
        <dbReference type="Proteomes" id="UP000291338"/>
    </source>
</evidence>
<evidence type="ECO:0000259" key="5">
    <source>
        <dbReference type="Pfam" id="PF04357"/>
    </source>
</evidence>
<dbReference type="GO" id="GO:0009306">
    <property type="term" value="P:protein secretion"/>
    <property type="evidence" value="ECO:0007669"/>
    <property type="project" value="InterPro"/>
</dbReference>
<dbReference type="RefSeq" id="WP_130255226.1">
    <property type="nucleotide sequence ID" value="NZ_PPSX01000026.1"/>
</dbReference>
<name>A0A4Q7INV9_9GAMM</name>
<protein>
    <recommendedName>
        <fullName evidence="5">Translocation and assembly module TamB C-terminal domain-containing protein</fullName>
    </recommendedName>
</protein>
<accession>A0A4Q7INV9</accession>
<evidence type="ECO:0000256" key="4">
    <source>
        <dbReference type="ARBA" id="ARBA00023136"/>
    </source>
</evidence>
<keyword evidence="3" id="KW-1133">Transmembrane helix</keyword>
<evidence type="ECO:0000256" key="1">
    <source>
        <dbReference type="ARBA" id="ARBA00004167"/>
    </source>
</evidence>
<proteinExistence type="predicted"/>
<keyword evidence="2" id="KW-0812">Transmembrane</keyword>
<dbReference type="PANTHER" id="PTHR36985">
    <property type="entry name" value="TRANSLOCATION AND ASSEMBLY MODULE SUBUNIT TAMB"/>
    <property type="match status" value="1"/>
</dbReference>
<dbReference type="PANTHER" id="PTHR36985:SF1">
    <property type="entry name" value="TRANSLOCATION AND ASSEMBLY MODULE SUBUNIT TAMB"/>
    <property type="match status" value="1"/>
</dbReference>
<evidence type="ECO:0000313" key="6">
    <source>
        <dbReference type="EMBL" id="RZQ53472.1"/>
    </source>
</evidence>
<gene>
    <name evidence="6" type="ORF">C1E23_08875</name>
</gene>
<organism evidence="6 7">
    <name type="scientific">Pseudoalteromonas phenolica</name>
    <dbReference type="NCBI Taxonomy" id="161398"/>
    <lineage>
        <taxon>Bacteria</taxon>
        <taxon>Pseudomonadati</taxon>
        <taxon>Pseudomonadota</taxon>
        <taxon>Gammaproteobacteria</taxon>
        <taxon>Alteromonadales</taxon>
        <taxon>Pseudoalteromonadaceae</taxon>
        <taxon>Pseudoalteromonas</taxon>
    </lineage>
</organism>
<dbReference type="Pfam" id="PF04357">
    <property type="entry name" value="TamB"/>
    <property type="match status" value="1"/>
</dbReference>
<reference evidence="6 7" key="1">
    <citation type="submission" date="2018-01" db="EMBL/GenBank/DDBJ databases">
        <title>Co-occurrence of chitin degradation, pigmentation and bioactivity in marine Pseudoalteromonas.</title>
        <authorList>
            <person name="Paulsen S."/>
            <person name="Gram L."/>
            <person name="Machado H."/>
        </authorList>
    </citation>
    <scope>NUCLEOTIDE SEQUENCE [LARGE SCALE GENOMIC DNA]</scope>
    <source>
        <strain evidence="6 7">S3898</strain>
    </source>
</reference>
<evidence type="ECO:0000256" key="3">
    <source>
        <dbReference type="ARBA" id="ARBA00022989"/>
    </source>
</evidence>
<evidence type="ECO:0000256" key="2">
    <source>
        <dbReference type="ARBA" id="ARBA00022692"/>
    </source>
</evidence>